<comment type="caution">
    <text evidence="1">The sequence shown here is derived from an EMBL/GenBank/DDBJ whole genome shotgun (WGS) entry which is preliminary data.</text>
</comment>
<sequence>MQVLRFQLSCTHSVLCGAAGPRCPQRSLDPTRYSMCTVAARKKETSGATNDRRLTKVVSDDCTSLAGRRKKATTNLVDCGAFVFNGLLLPGYKRKPALSRLVAMRKRDKLDRSVKSGLVLRRTRSAVGNGRHRLPGCLRPREESAVL</sequence>
<evidence type="ECO:0000313" key="2">
    <source>
        <dbReference type="Proteomes" id="UP000821845"/>
    </source>
</evidence>
<accession>A0ACB7TH03</accession>
<organism evidence="1 2">
    <name type="scientific">Hyalomma asiaticum</name>
    <name type="common">Tick</name>
    <dbReference type="NCBI Taxonomy" id="266040"/>
    <lineage>
        <taxon>Eukaryota</taxon>
        <taxon>Metazoa</taxon>
        <taxon>Ecdysozoa</taxon>
        <taxon>Arthropoda</taxon>
        <taxon>Chelicerata</taxon>
        <taxon>Arachnida</taxon>
        <taxon>Acari</taxon>
        <taxon>Parasitiformes</taxon>
        <taxon>Ixodida</taxon>
        <taxon>Ixodoidea</taxon>
        <taxon>Ixodidae</taxon>
        <taxon>Hyalomminae</taxon>
        <taxon>Hyalomma</taxon>
    </lineage>
</organism>
<dbReference type="EMBL" id="CM023481">
    <property type="protein sequence ID" value="KAH6945597.1"/>
    <property type="molecule type" value="Genomic_DNA"/>
</dbReference>
<dbReference type="Proteomes" id="UP000821845">
    <property type="component" value="Chromosome 1"/>
</dbReference>
<name>A0ACB7TH03_HYAAI</name>
<proteinExistence type="predicted"/>
<gene>
    <name evidence="1" type="ORF">HPB50_009281</name>
</gene>
<evidence type="ECO:0000313" key="1">
    <source>
        <dbReference type="EMBL" id="KAH6945597.1"/>
    </source>
</evidence>
<protein>
    <submittedName>
        <fullName evidence="1">Uncharacterized protein</fullName>
    </submittedName>
</protein>
<keyword evidence="2" id="KW-1185">Reference proteome</keyword>
<reference evidence="1" key="1">
    <citation type="submission" date="2020-05" db="EMBL/GenBank/DDBJ databases">
        <title>Large-scale comparative analyses of tick genomes elucidate their genetic diversity and vector capacities.</title>
        <authorList>
            <person name="Jia N."/>
            <person name="Wang J."/>
            <person name="Shi W."/>
            <person name="Du L."/>
            <person name="Sun Y."/>
            <person name="Zhan W."/>
            <person name="Jiang J."/>
            <person name="Wang Q."/>
            <person name="Zhang B."/>
            <person name="Ji P."/>
            <person name="Sakyi L.B."/>
            <person name="Cui X."/>
            <person name="Yuan T."/>
            <person name="Jiang B."/>
            <person name="Yang W."/>
            <person name="Lam T.T.-Y."/>
            <person name="Chang Q."/>
            <person name="Ding S."/>
            <person name="Wang X."/>
            <person name="Zhu J."/>
            <person name="Ruan X."/>
            <person name="Zhao L."/>
            <person name="Wei J."/>
            <person name="Que T."/>
            <person name="Du C."/>
            <person name="Cheng J."/>
            <person name="Dai P."/>
            <person name="Han X."/>
            <person name="Huang E."/>
            <person name="Gao Y."/>
            <person name="Liu J."/>
            <person name="Shao H."/>
            <person name="Ye R."/>
            <person name="Li L."/>
            <person name="Wei W."/>
            <person name="Wang X."/>
            <person name="Wang C."/>
            <person name="Yang T."/>
            <person name="Huo Q."/>
            <person name="Li W."/>
            <person name="Guo W."/>
            <person name="Chen H."/>
            <person name="Zhou L."/>
            <person name="Ni X."/>
            <person name="Tian J."/>
            <person name="Zhou Y."/>
            <person name="Sheng Y."/>
            <person name="Liu T."/>
            <person name="Pan Y."/>
            <person name="Xia L."/>
            <person name="Li J."/>
            <person name="Zhao F."/>
            <person name="Cao W."/>
        </authorList>
    </citation>
    <scope>NUCLEOTIDE SEQUENCE</scope>
    <source>
        <strain evidence="1">Hyas-2018</strain>
    </source>
</reference>